<dbReference type="RefSeq" id="WP_263076767.1">
    <property type="nucleotide sequence ID" value="NZ_CP089977.1"/>
</dbReference>
<organism evidence="2 3">
    <name type="scientific">Moraxella nasicaprae</name>
    <dbReference type="NCBI Taxonomy" id="2904122"/>
    <lineage>
        <taxon>Bacteria</taxon>
        <taxon>Pseudomonadati</taxon>
        <taxon>Pseudomonadota</taxon>
        <taxon>Gammaproteobacteria</taxon>
        <taxon>Moraxellales</taxon>
        <taxon>Moraxellaceae</taxon>
        <taxon>Moraxella</taxon>
    </lineage>
</organism>
<feature type="chain" id="PRO_5047509140" evidence="1">
    <location>
        <begin position="24"/>
        <end position="126"/>
    </location>
</feature>
<evidence type="ECO:0000313" key="2">
    <source>
        <dbReference type="EMBL" id="UXZ05268.1"/>
    </source>
</evidence>
<evidence type="ECO:0000256" key="1">
    <source>
        <dbReference type="SAM" id="SignalP"/>
    </source>
</evidence>
<gene>
    <name evidence="2" type="ORF">LU297_02100</name>
</gene>
<name>A0ABY6F593_9GAMM</name>
<accession>A0ABY6F593</accession>
<dbReference type="EMBL" id="CP089977">
    <property type="protein sequence ID" value="UXZ05268.1"/>
    <property type="molecule type" value="Genomic_DNA"/>
</dbReference>
<proteinExistence type="predicted"/>
<feature type="signal peptide" evidence="1">
    <location>
        <begin position="1"/>
        <end position="23"/>
    </location>
</feature>
<protein>
    <submittedName>
        <fullName evidence="2">DUF4377 domain-containing protein</fullName>
    </submittedName>
</protein>
<evidence type="ECO:0000313" key="3">
    <source>
        <dbReference type="Proteomes" id="UP001063782"/>
    </source>
</evidence>
<sequence>MRIHKIALSAMTLGLAVVATGCATVSQSKQPIAAGAGFVPSFQVEVLPQRAACERKGYDGNLVQTTCVQIRHAGSDEVVLLKTAIQGFVATEGVHYVLDLRQIPTPRTDYATQQPIWALNKIISQQ</sequence>
<keyword evidence="1" id="KW-0732">Signal</keyword>
<reference evidence="2" key="1">
    <citation type="submission" date="2021-12" db="EMBL/GenBank/DDBJ databases">
        <title>taxonomy of Moraxella sp. ZY201224.</title>
        <authorList>
            <person name="Li F."/>
        </authorList>
    </citation>
    <scope>NUCLEOTIDE SEQUENCE</scope>
    <source>
        <strain evidence="2">ZY201224</strain>
    </source>
</reference>
<keyword evidence="3" id="KW-1185">Reference proteome</keyword>
<dbReference type="Proteomes" id="UP001063782">
    <property type="component" value="Chromosome"/>
</dbReference>
<dbReference type="PROSITE" id="PS51257">
    <property type="entry name" value="PROKAR_LIPOPROTEIN"/>
    <property type="match status" value="1"/>
</dbReference>